<feature type="region of interest" description="Disordered" evidence="1">
    <location>
        <begin position="90"/>
        <end position="158"/>
    </location>
</feature>
<feature type="region of interest" description="Disordered" evidence="1">
    <location>
        <begin position="15"/>
        <end position="53"/>
    </location>
</feature>
<gene>
    <name evidence="2" type="ORF">ACET3X_003616</name>
</gene>
<proteinExistence type="predicted"/>
<feature type="compositionally biased region" description="Polar residues" evidence="1">
    <location>
        <begin position="15"/>
        <end position="31"/>
    </location>
</feature>
<evidence type="ECO:0008006" key="4">
    <source>
        <dbReference type="Google" id="ProtNLM"/>
    </source>
</evidence>
<reference evidence="2 3" key="1">
    <citation type="submission" date="2024-09" db="EMBL/GenBank/DDBJ databases">
        <title>T2T genomes of carrot and Alternaria dauci and their utility for understanding host-pathogen interaction during carrot leaf blight disease.</title>
        <authorList>
            <person name="Liu W."/>
            <person name="Xu S."/>
            <person name="Ou C."/>
            <person name="Liu X."/>
            <person name="Zhuang F."/>
            <person name="Deng X.W."/>
        </authorList>
    </citation>
    <scope>NUCLEOTIDE SEQUENCE [LARGE SCALE GENOMIC DNA]</scope>
    <source>
        <strain evidence="2 3">A2016</strain>
    </source>
</reference>
<dbReference type="GeneID" id="96083938"/>
<feature type="compositionally biased region" description="Polar residues" evidence="1">
    <location>
        <begin position="96"/>
        <end position="108"/>
    </location>
</feature>
<accession>A0ABR3UV78</accession>
<dbReference type="EMBL" id="JBHGVX010000002">
    <property type="protein sequence ID" value="KAL1799579.1"/>
    <property type="molecule type" value="Genomic_DNA"/>
</dbReference>
<comment type="caution">
    <text evidence="2">The sequence shown here is derived from an EMBL/GenBank/DDBJ whole genome shotgun (WGS) entry which is preliminary data.</text>
</comment>
<dbReference type="RefSeq" id="XP_069310163.1">
    <property type="nucleotide sequence ID" value="XM_069448911.1"/>
</dbReference>
<protein>
    <recommendedName>
        <fullName evidence="4">Histone H1</fullName>
    </recommendedName>
</protein>
<feature type="region of interest" description="Disordered" evidence="1">
    <location>
        <begin position="179"/>
        <end position="212"/>
    </location>
</feature>
<evidence type="ECO:0000313" key="2">
    <source>
        <dbReference type="EMBL" id="KAL1799579.1"/>
    </source>
</evidence>
<dbReference type="Proteomes" id="UP001578633">
    <property type="component" value="Chromosome 2"/>
</dbReference>
<evidence type="ECO:0000256" key="1">
    <source>
        <dbReference type="SAM" id="MobiDB-lite"/>
    </source>
</evidence>
<sequence>MVGLRRAWELPPPILTSTAHSQQRSLSQSRTAPGIPLPVAATSTHHSTRHRATPKSPIYYFETSGISKMAATTRATTGNSKPRLVQQIENAIAPTKRSTTTKANTSKPRTSKVASGRVAKPKSASTTTTTKKTTTAKKPAAAPKKTTGANVKTVKKPRTKTEKVVDKIVGTAEHIVGDVEGKPGKKAAGTAKARGTDSTTTRAAPRTRGVKA</sequence>
<keyword evidence="3" id="KW-1185">Reference proteome</keyword>
<evidence type="ECO:0000313" key="3">
    <source>
        <dbReference type="Proteomes" id="UP001578633"/>
    </source>
</evidence>
<name>A0ABR3UV78_9PLEO</name>
<feature type="compositionally biased region" description="Low complexity" evidence="1">
    <location>
        <begin position="121"/>
        <end position="147"/>
    </location>
</feature>
<organism evidence="2 3">
    <name type="scientific">Alternaria dauci</name>
    <dbReference type="NCBI Taxonomy" id="48095"/>
    <lineage>
        <taxon>Eukaryota</taxon>
        <taxon>Fungi</taxon>
        <taxon>Dikarya</taxon>
        <taxon>Ascomycota</taxon>
        <taxon>Pezizomycotina</taxon>
        <taxon>Dothideomycetes</taxon>
        <taxon>Pleosporomycetidae</taxon>
        <taxon>Pleosporales</taxon>
        <taxon>Pleosporineae</taxon>
        <taxon>Pleosporaceae</taxon>
        <taxon>Alternaria</taxon>
        <taxon>Alternaria sect. Porri</taxon>
    </lineage>
</organism>